<protein>
    <recommendedName>
        <fullName evidence="2">rRNA small subunit methyltransferase F RNA-binding PUA-like domain-containing protein</fullName>
    </recommendedName>
</protein>
<dbReference type="AlphaFoldDB" id="A0A7V2F6E5"/>
<evidence type="ECO:0000313" key="1">
    <source>
        <dbReference type="EMBL" id="HER95843.1"/>
    </source>
</evidence>
<proteinExistence type="predicted"/>
<evidence type="ECO:0008006" key="2">
    <source>
        <dbReference type="Google" id="ProtNLM"/>
    </source>
</evidence>
<organism evidence="1">
    <name type="scientific">Rhodothermus marinus</name>
    <name type="common">Rhodothermus obamensis</name>
    <dbReference type="NCBI Taxonomy" id="29549"/>
    <lineage>
        <taxon>Bacteria</taxon>
        <taxon>Pseudomonadati</taxon>
        <taxon>Rhodothermota</taxon>
        <taxon>Rhodothermia</taxon>
        <taxon>Rhodothermales</taxon>
        <taxon>Rhodothermaceae</taxon>
        <taxon>Rhodothermus</taxon>
    </lineage>
</organism>
<comment type="caution">
    <text evidence="1">The sequence shown here is derived from an EMBL/GenBank/DDBJ whole genome shotgun (WGS) entry which is preliminary data.</text>
</comment>
<dbReference type="EMBL" id="DSGB01000004">
    <property type="protein sequence ID" value="HER95843.1"/>
    <property type="molecule type" value="Genomic_DNA"/>
</dbReference>
<accession>A0A7V2F6E5</accession>
<gene>
    <name evidence="1" type="ORF">ENO59_04925</name>
</gene>
<dbReference type="Gene3D" id="3.10.450.720">
    <property type="match status" value="1"/>
</dbReference>
<name>A0A7V2F6E5_RHOMR</name>
<sequence>MSKPIVSPALARAVAIVDPKPQLEYLEARFGIPPDTFAGYVVVRPGRKKLYLVTPDHQPPSHPRPRTIGLPFLRIYGQIPKLSMAAALQFGHAATRNIIEAEVAQAEAFLTRRDFWARPEQLDRCTGRGYVLVRYRGQTLGVGFLFPEAEGGRVESLVPKAWARDPGTFKLRL</sequence>
<reference evidence="1" key="1">
    <citation type="journal article" date="2020" name="mSystems">
        <title>Genome- and Community-Level Interaction Insights into Carbon Utilization and Element Cycling Functions of Hydrothermarchaeota in Hydrothermal Sediment.</title>
        <authorList>
            <person name="Zhou Z."/>
            <person name="Liu Y."/>
            <person name="Xu W."/>
            <person name="Pan J."/>
            <person name="Luo Z.H."/>
            <person name="Li M."/>
        </authorList>
    </citation>
    <scope>NUCLEOTIDE SEQUENCE [LARGE SCALE GENOMIC DNA]</scope>
    <source>
        <strain evidence="1">SpSt-143</strain>
    </source>
</reference>